<proteinExistence type="predicted"/>
<feature type="coiled-coil region" evidence="1">
    <location>
        <begin position="125"/>
        <end position="201"/>
    </location>
</feature>
<feature type="region of interest" description="Disordered" evidence="2">
    <location>
        <begin position="69"/>
        <end position="99"/>
    </location>
</feature>
<evidence type="ECO:0000256" key="1">
    <source>
        <dbReference type="SAM" id="Coils"/>
    </source>
</evidence>
<dbReference type="EMBL" id="JAPWTJ010000094">
    <property type="protein sequence ID" value="KAJ8983125.1"/>
    <property type="molecule type" value="Genomic_DNA"/>
</dbReference>
<accession>A0ABQ9JXQ1</accession>
<sequence>MVHTEEGEIFVPGQTIENEYGEEYAPGITINVDNKPTLLSGLIMGEEEKEPMFLPSQSTITADGQLTFASVPEERSPPQPEGERKLKRRNKKKEAVEPPSEEFILVIEEDALSETDEKSTDTSSIEMNNSEMEEIDIEAIRLKQEQRQLELEQLKLILMDDGMDGIIASLEEKKAQLNKKLEELRRLSLSAENNLVSYVNESDAWEVASKITEDKDAIIRISDILLTMTRRAATFRDKNNVQGNNINTANVCANATEMDEKFNACSAKMKVLFKSALVGANDVFKNRPKDQMLALNCIADILTDPLKTDGKLLREFVDSMNTPFERNEICSAAFKQLTYNREDTKTAALDMIANQNVTAPIEVSVAKRKNAKTDEDAENVLQKCIVKATKSWLDRSFEALKDERKENRTRELIEEAASFAKALDLEDVAEDVAKLKIPLRYNSYIDAKSTDLLKRLILIRALAERDYSLKSAIERIKKNPVRARTDPRIHQIIRESAVLISSLSTVRNSRDVPLQLMKTQNILAIEDFLLKKCKFDHPVLISRGNLQAVVPKEAARGVLAGRIPYVLIDESGVTNFRPMHMMSAMQVNRNRERRIDDYLSGVRERSSDRDDARAHLQPKSNVRKMFNNYRQVA</sequence>
<dbReference type="Proteomes" id="UP001162164">
    <property type="component" value="Unassembled WGS sequence"/>
</dbReference>
<keyword evidence="1" id="KW-0175">Coiled coil</keyword>
<comment type="caution">
    <text evidence="3">The sequence shown here is derived from an EMBL/GenBank/DDBJ whole genome shotgun (WGS) entry which is preliminary data.</text>
</comment>
<gene>
    <name evidence="3" type="ORF">NQ317_001870</name>
</gene>
<reference evidence="3" key="1">
    <citation type="journal article" date="2023" name="Insect Mol. Biol.">
        <title>Genome sequencing provides insights into the evolution of gene families encoding plant cell wall-degrading enzymes in longhorned beetles.</title>
        <authorList>
            <person name="Shin N.R."/>
            <person name="Okamura Y."/>
            <person name="Kirsch R."/>
            <person name="Pauchet Y."/>
        </authorList>
    </citation>
    <scope>NUCLEOTIDE SEQUENCE</scope>
    <source>
        <strain evidence="3">MMC_N1</strain>
    </source>
</reference>
<name>A0ABQ9JXQ1_9CUCU</name>
<evidence type="ECO:0000313" key="3">
    <source>
        <dbReference type="EMBL" id="KAJ8983125.1"/>
    </source>
</evidence>
<evidence type="ECO:0000313" key="4">
    <source>
        <dbReference type="Proteomes" id="UP001162164"/>
    </source>
</evidence>
<protein>
    <submittedName>
        <fullName evidence="3">Uncharacterized protein</fullName>
    </submittedName>
</protein>
<organism evidence="3 4">
    <name type="scientific">Molorchus minor</name>
    <dbReference type="NCBI Taxonomy" id="1323400"/>
    <lineage>
        <taxon>Eukaryota</taxon>
        <taxon>Metazoa</taxon>
        <taxon>Ecdysozoa</taxon>
        <taxon>Arthropoda</taxon>
        <taxon>Hexapoda</taxon>
        <taxon>Insecta</taxon>
        <taxon>Pterygota</taxon>
        <taxon>Neoptera</taxon>
        <taxon>Endopterygota</taxon>
        <taxon>Coleoptera</taxon>
        <taxon>Polyphaga</taxon>
        <taxon>Cucujiformia</taxon>
        <taxon>Chrysomeloidea</taxon>
        <taxon>Cerambycidae</taxon>
        <taxon>Lamiinae</taxon>
        <taxon>Monochamini</taxon>
        <taxon>Molorchus</taxon>
    </lineage>
</organism>
<feature type="compositionally biased region" description="Basic and acidic residues" evidence="2">
    <location>
        <begin position="72"/>
        <end position="84"/>
    </location>
</feature>
<evidence type="ECO:0000256" key="2">
    <source>
        <dbReference type="SAM" id="MobiDB-lite"/>
    </source>
</evidence>
<keyword evidence="4" id="KW-1185">Reference proteome</keyword>